<sequence>MESNEFATNTDFIFNELNQSVDLNTSYSILNINESSNSASSIISNFSLSELSTTSSGVSIGVNSPSPIQNNSEVKKVLRKRKTAPRSRRACDNCRLKKIKCDALKPSCSRCRAKSLPCNYTLKLQFKYDVEKNGKRFGREGINSTTRITTNDLVQKSKLSYYKPISNKSNLQYVHFFNEDITKSEKLAFKLFPSLQSSIIPKEFYLSTNSNNLDYALNFYIHFISPILNPVGDQSIQYKQVENEHNKNTLIVVEKGLDLNSLVKYSSHNEYLFKFIMSLGSIYLAKYLNNRDWLIQSQKFQEEGLNQIKPMIEQLINEEEIDEIQTDLLIALVLLILYEFANDCSKKWIIYLRLCKKIIQSKSFKIPKNSLEFSLLKFCLEFLDYQESMGRTACKDVNLFFTQLIKEEEEVDENLISLVSWMGCDKRLLPIISDITDLSFERFKKSINEKDYFALCEDMRTKLENMNINMIENQIKPNGELSNQSFDVEEVCFLLSCEVKRLSTILYLECCLLNSTPEDEVVESLVETIFKYLEFIVIKNDYKWYSTLIWSTFMAASEISVISSNCENLRYLTLSIFDKLEKNTLGNIRKTKQIVIDIWKRRDLDNSNLHSTGYIDITSRKFRKRKKLMGFINDWEKYVVDEDYAIALA</sequence>
<dbReference type="SUPFAM" id="SSF57701">
    <property type="entry name" value="Zn2/Cys6 DNA-binding domain"/>
    <property type="match status" value="1"/>
</dbReference>
<dbReference type="CDD" id="cd00067">
    <property type="entry name" value="GAL4"/>
    <property type="match status" value="1"/>
</dbReference>
<dbReference type="PANTHER" id="PTHR37534:SF49">
    <property type="entry name" value="LYSINE BIOSYNTHESIS REGULATORY PROTEIN LYS14"/>
    <property type="match status" value="1"/>
</dbReference>
<evidence type="ECO:0000313" key="4">
    <source>
        <dbReference type="EMBL" id="CAI5756856.1"/>
    </source>
</evidence>
<dbReference type="SMART" id="SM00066">
    <property type="entry name" value="GAL4"/>
    <property type="match status" value="1"/>
</dbReference>
<comment type="caution">
    <text evidence="4">The sequence shown here is derived from an EMBL/GenBank/DDBJ whole genome shotgun (WGS) entry which is preliminary data.</text>
</comment>
<dbReference type="GO" id="GO:0000981">
    <property type="term" value="F:DNA-binding transcription factor activity, RNA polymerase II-specific"/>
    <property type="evidence" value="ECO:0007669"/>
    <property type="project" value="InterPro"/>
</dbReference>
<evidence type="ECO:0000256" key="1">
    <source>
        <dbReference type="ARBA" id="ARBA00004123"/>
    </source>
</evidence>
<dbReference type="GO" id="GO:0000976">
    <property type="term" value="F:transcription cis-regulatory region binding"/>
    <property type="evidence" value="ECO:0007669"/>
    <property type="project" value="TreeGrafter"/>
</dbReference>
<evidence type="ECO:0000259" key="3">
    <source>
        <dbReference type="PROSITE" id="PS50048"/>
    </source>
</evidence>
<dbReference type="InterPro" id="IPR036864">
    <property type="entry name" value="Zn2-C6_fun-type_DNA-bd_sf"/>
</dbReference>
<organism evidence="4 5">
    <name type="scientific">Candida verbasci</name>
    <dbReference type="NCBI Taxonomy" id="1227364"/>
    <lineage>
        <taxon>Eukaryota</taxon>
        <taxon>Fungi</taxon>
        <taxon>Dikarya</taxon>
        <taxon>Ascomycota</taxon>
        <taxon>Saccharomycotina</taxon>
        <taxon>Pichiomycetes</taxon>
        <taxon>Debaryomycetaceae</taxon>
        <taxon>Candida/Lodderomyces clade</taxon>
        <taxon>Candida</taxon>
    </lineage>
</organism>
<dbReference type="PROSITE" id="PS50048">
    <property type="entry name" value="ZN2_CY6_FUNGAL_2"/>
    <property type="match status" value="1"/>
</dbReference>
<dbReference type="Gene3D" id="4.10.240.10">
    <property type="entry name" value="Zn(2)-C6 fungal-type DNA-binding domain"/>
    <property type="match status" value="1"/>
</dbReference>
<dbReference type="GO" id="GO:0008270">
    <property type="term" value="F:zinc ion binding"/>
    <property type="evidence" value="ECO:0007669"/>
    <property type="project" value="InterPro"/>
</dbReference>
<keyword evidence="5" id="KW-1185">Reference proteome</keyword>
<dbReference type="Proteomes" id="UP001152885">
    <property type="component" value="Unassembled WGS sequence"/>
</dbReference>
<evidence type="ECO:0000256" key="2">
    <source>
        <dbReference type="ARBA" id="ARBA00023242"/>
    </source>
</evidence>
<dbReference type="PANTHER" id="PTHR37534">
    <property type="entry name" value="TRANSCRIPTIONAL ACTIVATOR PROTEIN UGA3"/>
    <property type="match status" value="1"/>
</dbReference>
<accession>A0A9W4TV00</accession>
<gene>
    <name evidence="4" type="ORF">CANVERA_P1374</name>
</gene>
<dbReference type="EMBL" id="CANTUO010000001">
    <property type="protein sequence ID" value="CAI5756856.1"/>
    <property type="molecule type" value="Genomic_DNA"/>
</dbReference>
<name>A0A9W4TV00_9ASCO</name>
<dbReference type="InterPro" id="IPR021858">
    <property type="entry name" value="Fun_TF"/>
</dbReference>
<feature type="domain" description="Zn(2)-C6 fungal-type" evidence="3">
    <location>
        <begin position="90"/>
        <end position="120"/>
    </location>
</feature>
<evidence type="ECO:0000313" key="5">
    <source>
        <dbReference type="Proteomes" id="UP001152885"/>
    </source>
</evidence>
<dbReference type="Pfam" id="PF00172">
    <property type="entry name" value="Zn_clus"/>
    <property type="match status" value="1"/>
</dbReference>
<dbReference type="GO" id="GO:0045944">
    <property type="term" value="P:positive regulation of transcription by RNA polymerase II"/>
    <property type="evidence" value="ECO:0007669"/>
    <property type="project" value="TreeGrafter"/>
</dbReference>
<dbReference type="PROSITE" id="PS00463">
    <property type="entry name" value="ZN2_CY6_FUNGAL_1"/>
    <property type="match status" value="1"/>
</dbReference>
<dbReference type="InterPro" id="IPR001138">
    <property type="entry name" value="Zn2Cys6_DnaBD"/>
</dbReference>
<keyword evidence="2" id="KW-0539">Nucleus</keyword>
<reference evidence="4" key="1">
    <citation type="submission" date="2022-12" db="EMBL/GenBank/DDBJ databases">
        <authorList>
            <person name="Brejova B."/>
        </authorList>
    </citation>
    <scope>NUCLEOTIDE SEQUENCE</scope>
</reference>
<proteinExistence type="predicted"/>
<dbReference type="OrthoDB" id="5069333at2759"/>
<comment type="subcellular location">
    <subcellularLocation>
        <location evidence="1">Nucleus</location>
    </subcellularLocation>
</comment>
<dbReference type="AlphaFoldDB" id="A0A9W4TV00"/>
<dbReference type="GO" id="GO:0005634">
    <property type="term" value="C:nucleus"/>
    <property type="evidence" value="ECO:0007669"/>
    <property type="project" value="UniProtKB-SubCell"/>
</dbReference>
<dbReference type="Pfam" id="PF11951">
    <property type="entry name" value="Fungal_trans_2"/>
    <property type="match status" value="1"/>
</dbReference>
<protein>
    <recommendedName>
        <fullName evidence="3">Zn(2)-C6 fungal-type domain-containing protein</fullName>
    </recommendedName>
</protein>